<reference evidence="1 2" key="1">
    <citation type="submission" date="2024-11" db="EMBL/GenBank/DDBJ databases">
        <title>A near-complete genome assembly of Cinchona calisaya.</title>
        <authorList>
            <person name="Lian D.C."/>
            <person name="Zhao X.W."/>
            <person name="Wei L."/>
        </authorList>
    </citation>
    <scope>NUCLEOTIDE SEQUENCE [LARGE SCALE GENOMIC DNA]</scope>
    <source>
        <tissue evidence="1">Nenye</tissue>
    </source>
</reference>
<gene>
    <name evidence="1" type="ORF">ACH5RR_001039</name>
</gene>
<dbReference type="AlphaFoldDB" id="A0ABD3B2X8"/>
<dbReference type="EMBL" id="JBJUIK010000001">
    <property type="protein sequence ID" value="KAL3537673.1"/>
    <property type="molecule type" value="Genomic_DNA"/>
</dbReference>
<accession>A0ABD3B2X8</accession>
<organism evidence="1 2">
    <name type="scientific">Cinchona calisaya</name>
    <dbReference type="NCBI Taxonomy" id="153742"/>
    <lineage>
        <taxon>Eukaryota</taxon>
        <taxon>Viridiplantae</taxon>
        <taxon>Streptophyta</taxon>
        <taxon>Embryophyta</taxon>
        <taxon>Tracheophyta</taxon>
        <taxon>Spermatophyta</taxon>
        <taxon>Magnoliopsida</taxon>
        <taxon>eudicotyledons</taxon>
        <taxon>Gunneridae</taxon>
        <taxon>Pentapetalae</taxon>
        <taxon>asterids</taxon>
        <taxon>lamiids</taxon>
        <taxon>Gentianales</taxon>
        <taxon>Rubiaceae</taxon>
        <taxon>Cinchonoideae</taxon>
        <taxon>Cinchoneae</taxon>
        <taxon>Cinchona</taxon>
    </lineage>
</organism>
<sequence length="66" mass="7682">MICWKLSLTYSEHNEAEWSYKDIKHLLLEELKLSSICEAIQFNLPMDDNNWRPAEGLMAPGFPQGQ</sequence>
<proteinExistence type="predicted"/>
<comment type="caution">
    <text evidence="1">The sequence shown here is derived from an EMBL/GenBank/DDBJ whole genome shotgun (WGS) entry which is preliminary data.</text>
</comment>
<name>A0ABD3B2X8_9GENT</name>
<evidence type="ECO:0000313" key="1">
    <source>
        <dbReference type="EMBL" id="KAL3537673.1"/>
    </source>
</evidence>
<keyword evidence="2" id="KW-1185">Reference proteome</keyword>
<dbReference type="Proteomes" id="UP001630127">
    <property type="component" value="Unassembled WGS sequence"/>
</dbReference>
<protein>
    <submittedName>
        <fullName evidence="1">Uncharacterized protein</fullName>
    </submittedName>
</protein>
<evidence type="ECO:0000313" key="2">
    <source>
        <dbReference type="Proteomes" id="UP001630127"/>
    </source>
</evidence>